<reference evidence="3 4" key="1">
    <citation type="submission" date="2016-10" db="EMBL/GenBank/DDBJ databases">
        <authorList>
            <person name="de Groot N.N."/>
        </authorList>
    </citation>
    <scope>NUCLEOTIDE SEQUENCE [LARGE SCALE GENOMIC DNA]</scope>
    <source>
        <strain evidence="3 4">CGMCC 1.6493</strain>
    </source>
</reference>
<dbReference type="SUPFAM" id="SSF56529">
    <property type="entry name" value="FAH"/>
    <property type="match status" value="1"/>
</dbReference>
<organism evidence="3 4">
    <name type="scientific">Halomonas saccharevitans</name>
    <dbReference type="NCBI Taxonomy" id="416872"/>
    <lineage>
        <taxon>Bacteria</taxon>
        <taxon>Pseudomonadati</taxon>
        <taxon>Pseudomonadota</taxon>
        <taxon>Gammaproteobacteria</taxon>
        <taxon>Oceanospirillales</taxon>
        <taxon>Halomonadaceae</taxon>
        <taxon>Halomonas</taxon>
    </lineage>
</organism>
<dbReference type="Proteomes" id="UP000199594">
    <property type="component" value="Unassembled WGS sequence"/>
</dbReference>
<dbReference type="Gene3D" id="3.90.850.10">
    <property type="entry name" value="Fumarylacetoacetase-like, C-terminal domain"/>
    <property type="match status" value="1"/>
</dbReference>
<dbReference type="PANTHER" id="PTHR30143">
    <property type="entry name" value="ACID HYDRATASE"/>
    <property type="match status" value="1"/>
</dbReference>
<protein>
    <submittedName>
        <fullName evidence="3">2-keto-4-pentenoate hydratase</fullName>
    </submittedName>
</protein>
<dbReference type="GO" id="GO:0005737">
    <property type="term" value="C:cytoplasm"/>
    <property type="evidence" value="ECO:0007669"/>
    <property type="project" value="TreeGrafter"/>
</dbReference>
<keyword evidence="1" id="KW-0456">Lyase</keyword>
<feature type="domain" description="Fumarylacetoacetase-like C-terminal" evidence="2">
    <location>
        <begin position="93"/>
        <end position="252"/>
    </location>
</feature>
<evidence type="ECO:0000256" key="1">
    <source>
        <dbReference type="ARBA" id="ARBA00023239"/>
    </source>
</evidence>
<dbReference type="EMBL" id="FPAQ01000003">
    <property type="protein sequence ID" value="SFT40947.1"/>
    <property type="molecule type" value="Genomic_DNA"/>
</dbReference>
<dbReference type="PANTHER" id="PTHR30143:SF0">
    <property type="entry name" value="2-KETO-4-PENTENOATE HYDRATASE"/>
    <property type="match status" value="1"/>
</dbReference>
<sequence length="257" mass="27626">MAQQERIDERIDRAARRLLAAYPPGAMIPVPTDLALADERTAYAVQARVSAALGTPSGWKLGGIVPGETPRYSRLFAEWSQVSPACFSRDAFHRVFLEPELAVVMGEALPFRETPYRLDEVVPRVASLHAAIELVDSRFDEWPAVPALWQLADGLSHGAFVLGEAAPAGDLRQMRDAAYRLELDGETVLDGQGGHPGGDPARLLVEMINDHMAATGQGIAAGEVITTGTFNGVVEMRAGQRARLAFAGIGEATLDLD</sequence>
<dbReference type="InterPro" id="IPR036663">
    <property type="entry name" value="Fumarylacetoacetase_C_sf"/>
</dbReference>
<dbReference type="GO" id="GO:0008684">
    <property type="term" value="F:2-oxopent-4-enoate hydratase activity"/>
    <property type="evidence" value="ECO:0007669"/>
    <property type="project" value="TreeGrafter"/>
</dbReference>
<gene>
    <name evidence="3" type="ORF">SAMN04487956_10381</name>
</gene>
<name>A0A1I6XS50_9GAMM</name>
<proteinExistence type="predicted"/>
<evidence type="ECO:0000313" key="4">
    <source>
        <dbReference type="Proteomes" id="UP000199594"/>
    </source>
</evidence>
<dbReference type="OrthoDB" id="9792137at2"/>
<accession>A0A1I6XS50</accession>
<evidence type="ECO:0000313" key="3">
    <source>
        <dbReference type="EMBL" id="SFT40947.1"/>
    </source>
</evidence>
<dbReference type="RefSeq" id="WP_089846854.1">
    <property type="nucleotide sequence ID" value="NZ_FPAQ01000003.1"/>
</dbReference>
<dbReference type="AlphaFoldDB" id="A0A1I6XS50"/>
<dbReference type="Pfam" id="PF01557">
    <property type="entry name" value="FAA_hydrolase"/>
    <property type="match status" value="1"/>
</dbReference>
<dbReference type="InterPro" id="IPR050772">
    <property type="entry name" value="Hydratase-Decarb/MhpD_sf"/>
</dbReference>
<evidence type="ECO:0000259" key="2">
    <source>
        <dbReference type="Pfam" id="PF01557"/>
    </source>
</evidence>
<dbReference type="InterPro" id="IPR011234">
    <property type="entry name" value="Fumarylacetoacetase-like_C"/>
</dbReference>